<evidence type="ECO:0000313" key="1">
    <source>
        <dbReference type="EMBL" id="SAL94789.1"/>
    </source>
</evidence>
<dbReference type="EMBL" id="LT549935">
    <property type="protein sequence ID" value="SAL94789.1"/>
    <property type="molecule type" value="Genomic_DNA"/>
</dbReference>
<dbReference type="OrthoDB" id="2233065at2759"/>
<accession>A0A163KMP3</accession>
<dbReference type="InParanoid" id="A0A163KMP3"/>
<dbReference type="Proteomes" id="UP000078561">
    <property type="component" value="Unassembled WGS sequence"/>
</dbReference>
<gene>
    <name evidence="1" type="primary">ABSGL_00075.1 scaffold 134</name>
</gene>
<sequence length="350" mass="39432">MEALFEHPVSWMRGWVPSLFFERVDDVVLPATGGAKLQPASVKLQPASVKLQPANVKLQPASANLMPNSKPRLARQHSLPPILIEIQLTVNETFMQRLVSYSQSIFHIHKAYPIVQVVCTDCVPSTLLMDKFKPISGKLWMSSFSAADFWAQSCYKVSKLTLSCTASSDKRSPLQALSSFLEASPTLYGHLFAENRTIRQLYQISLTIAENEFECENDISKVVNTICDNNQKMLEKAGAALFGVSGSSKAKSIIERAILFNGAAKRKYCETVNSDSDASLEPLPKLKGKKREINQAQRQDNFEFLKNFKRDCIGRMNWKRCLSVAHEKRLCQNYSTGESLRQFFYSCNKE</sequence>
<name>A0A163KMP3_ABSGL</name>
<organism evidence="1">
    <name type="scientific">Absidia glauca</name>
    <name type="common">Pin mould</name>
    <dbReference type="NCBI Taxonomy" id="4829"/>
    <lineage>
        <taxon>Eukaryota</taxon>
        <taxon>Fungi</taxon>
        <taxon>Fungi incertae sedis</taxon>
        <taxon>Mucoromycota</taxon>
        <taxon>Mucoromycotina</taxon>
        <taxon>Mucoromycetes</taxon>
        <taxon>Mucorales</taxon>
        <taxon>Cunninghamellaceae</taxon>
        <taxon>Absidia</taxon>
    </lineage>
</organism>
<proteinExistence type="predicted"/>
<keyword evidence="2" id="KW-1185">Reference proteome</keyword>
<protein>
    <submittedName>
        <fullName evidence="1">Uncharacterized protein</fullName>
    </submittedName>
</protein>
<dbReference type="AlphaFoldDB" id="A0A163KMP3"/>
<reference evidence="1" key="1">
    <citation type="submission" date="2016-04" db="EMBL/GenBank/DDBJ databases">
        <authorList>
            <person name="Evans L.H."/>
            <person name="Alamgir A."/>
            <person name="Owens N."/>
            <person name="Weber N.D."/>
            <person name="Virtaneva K."/>
            <person name="Barbian K."/>
            <person name="Babar A."/>
            <person name="Rosenke K."/>
        </authorList>
    </citation>
    <scope>NUCLEOTIDE SEQUENCE [LARGE SCALE GENOMIC DNA]</scope>
    <source>
        <strain evidence="1">CBS 101.48</strain>
    </source>
</reference>
<evidence type="ECO:0000313" key="2">
    <source>
        <dbReference type="Proteomes" id="UP000078561"/>
    </source>
</evidence>
<dbReference type="OMA" id="CINEKME"/>